<evidence type="ECO:0000256" key="3">
    <source>
        <dbReference type="ARBA" id="ARBA00022676"/>
    </source>
</evidence>
<feature type="transmembrane region" description="Helical" evidence="8">
    <location>
        <begin position="75"/>
        <end position="95"/>
    </location>
</feature>
<comment type="subcellular location">
    <subcellularLocation>
        <location evidence="1">Cell membrane</location>
        <topology evidence="1">Multi-pass membrane protein</topology>
    </subcellularLocation>
</comment>
<dbReference type="EC" id="2.4.1.-" evidence="10"/>
<protein>
    <submittedName>
        <fullName evidence="10">Mannosyltransferase</fullName>
        <ecNumber evidence="10">2.4.1.-</ecNumber>
    </submittedName>
</protein>
<feature type="transmembrane region" description="Helical" evidence="8">
    <location>
        <begin position="107"/>
        <end position="133"/>
    </location>
</feature>
<proteinExistence type="predicted"/>
<dbReference type="GO" id="GO:0016763">
    <property type="term" value="F:pentosyltransferase activity"/>
    <property type="evidence" value="ECO:0007669"/>
    <property type="project" value="TreeGrafter"/>
</dbReference>
<feature type="transmembrane region" description="Helical" evidence="8">
    <location>
        <begin position="265"/>
        <end position="287"/>
    </location>
</feature>
<dbReference type="GO" id="GO:0009103">
    <property type="term" value="P:lipopolysaccharide biosynthetic process"/>
    <property type="evidence" value="ECO:0007669"/>
    <property type="project" value="UniProtKB-ARBA"/>
</dbReference>
<feature type="transmembrane region" description="Helical" evidence="8">
    <location>
        <begin position="213"/>
        <end position="234"/>
    </location>
</feature>
<evidence type="ECO:0000256" key="4">
    <source>
        <dbReference type="ARBA" id="ARBA00022679"/>
    </source>
</evidence>
<keyword evidence="5 8" id="KW-0812">Transmembrane</keyword>
<dbReference type="PANTHER" id="PTHR33908:SF3">
    <property type="entry name" value="UNDECAPRENYL PHOSPHATE-ALPHA-4-AMINO-4-DEOXY-L-ARABINOSE ARABINOSYL TRANSFERASE"/>
    <property type="match status" value="1"/>
</dbReference>
<feature type="transmembrane region" description="Helical" evidence="8">
    <location>
        <begin position="145"/>
        <end position="164"/>
    </location>
</feature>
<dbReference type="GO" id="GO:0010041">
    <property type="term" value="P:response to iron(III) ion"/>
    <property type="evidence" value="ECO:0007669"/>
    <property type="project" value="TreeGrafter"/>
</dbReference>
<evidence type="ECO:0000256" key="2">
    <source>
        <dbReference type="ARBA" id="ARBA00022475"/>
    </source>
</evidence>
<reference evidence="10 11" key="1">
    <citation type="submission" date="2020-07" db="EMBL/GenBank/DDBJ databases">
        <title>Sequencing the genomes of 1000 actinobacteria strains.</title>
        <authorList>
            <person name="Klenk H.-P."/>
        </authorList>
    </citation>
    <scope>NUCLEOTIDE SEQUENCE [LARGE SCALE GENOMIC DNA]</scope>
    <source>
        <strain evidence="10 11">DSM 43461</strain>
    </source>
</reference>
<evidence type="ECO:0000256" key="1">
    <source>
        <dbReference type="ARBA" id="ARBA00004651"/>
    </source>
</evidence>
<feature type="transmembrane region" description="Helical" evidence="8">
    <location>
        <begin position="176"/>
        <end position="201"/>
    </location>
</feature>
<evidence type="ECO:0000256" key="8">
    <source>
        <dbReference type="SAM" id="Phobius"/>
    </source>
</evidence>
<sequence length="518" mass="55452">MVATADRPRNGTAHGRRRLTGPASPLACAALTLAVALVGIRTPSLWLDEAATISMTTRSYGDMLRVFPHLDLVHALYYILMKPWVAVFGTGALALRLPSALAMAAAAAGLAVIGRRCLGPPAGLAAGLAWAAGPQTSRWAQEARSYALTAAVAVLATYLLVRALDRDEGRRWRWFAGYAPAVAVLGFLHLDGALLLAAHGVTLLLTRPKAGVWLRWLASAVAATAPLVVLALAAQDQRRQVKWLPRPSWDVAWAQLQFLTGDRALVAPVVALALLGVVASVLGRASIPPRTASLPAVALPWALVPTVLLLLASSVTDPVFYYRYTTYCLPAVALLVGAGLAGPFTVVRHPPARAGLAVRAVLVAAAAAVLAAPSLRAHDYIRRQDSRPDDMRAAADVVRARARPGDAIVYLAGSARWSAATYPDAFGRLRDAGVSTDPVAAANLKGRDLLPRELPSRLARTDRVWVMNHRSLDPHGPIIERRERAVQSAGPWRRAGTWTYRGGWLVLFERTGPYRSSR</sequence>
<evidence type="ECO:0000259" key="9">
    <source>
        <dbReference type="Pfam" id="PF13231"/>
    </source>
</evidence>
<dbReference type="RefSeq" id="WP_179832288.1">
    <property type="nucleotide sequence ID" value="NZ_BMRD01000006.1"/>
</dbReference>
<name>A0A7Y9G6J5_9ACTN</name>
<keyword evidence="11" id="KW-1185">Reference proteome</keyword>
<comment type="caution">
    <text evidence="10">The sequence shown here is derived from an EMBL/GenBank/DDBJ whole genome shotgun (WGS) entry which is preliminary data.</text>
</comment>
<evidence type="ECO:0000313" key="11">
    <source>
        <dbReference type="Proteomes" id="UP000591272"/>
    </source>
</evidence>
<dbReference type="InterPro" id="IPR050297">
    <property type="entry name" value="LipidA_mod_glycosyltrf_83"/>
</dbReference>
<keyword evidence="7 8" id="KW-0472">Membrane</keyword>
<dbReference type="GO" id="GO:0005886">
    <property type="term" value="C:plasma membrane"/>
    <property type="evidence" value="ECO:0007669"/>
    <property type="project" value="UniProtKB-SubCell"/>
</dbReference>
<keyword evidence="3 10" id="KW-0328">Glycosyltransferase</keyword>
<keyword evidence="6 8" id="KW-1133">Transmembrane helix</keyword>
<dbReference type="AlphaFoldDB" id="A0A7Y9G6J5"/>
<feature type="transmembrane region" description="Helical" evidence="8">
    <location>
        <begin position="356"/>
        <end position="375"/>
    </location>
</feature>
<keyword evidence="4 10" id="KW-0808">Transferase</keyword>
<gene>
    <name evidence="10" type="ORF">BJ999_001107</name>
</gene>
<evidence type="ECO:0000313" key="10">
    <source>
        <dbReference type="EMBL" id="NYE10811.1"/>
    </source>
</evidence>
<dbReference type="PANTHER" id="PTHR33908">
    <property type="entry name" value="MANNOSYLTRANSFERASE YKCB-RELATED"/>
    <property type="match status" value="1"/>
</dbReference>
<dbReference type="Pfam" id="PF13231">
    <property type="entry name" value="PMT_2"/>
    <property type="match status" value="1"/>
</dbReference>
<organism evidence="10 11">
    <name type="scientific">Actinomadura citrea</name>
    <dbReference type="NCBI Taxonomy" id="46158"/>
    <lineage>
        <taxon>Bacteria</taxon>
        <taxon>Bacillati</taxon>
        <taxon>Actinomycetota</taxon>
        <taxon>Actinomycetes</taxon>
        <taxon>Streptosporangiales</taxon>
        <taxon>Thermomonosporaceae</taxon>
        <taxon>Actinomadura</taxon>
    </lineage>
</organism>
<accession>A0A7Y9G6J5</accession>
<dbReference type="InterPro" id="IPR038731">
    <property type="entry name" value="RgtA/B/C-like"/>
</dbReference>
<keyword evidence="2" id="KW-1003">Cell membrane</keyword>
<dbReference type="EMBL" id="JACCBT010000001">
    <property type="protein sequence ID" value="NYE10811.1"/>
    <property type="molecule type" value="Genomic_DNA"/>
</dbReference>
<feature type="transmembrane region" description="Helical" evidence="8">
    <location>
        <begin position="21"/>
        <end position="40"/>
    </location>
</feature>
<feature type="domain" description="Glycosyltransferase RgtA/B/C/D-like" evidence="9">
    <location>
        <begin position="82"/>
        <end position="229"/>
    </location>
</feature>
<evidence type="ECO:0000256" key="7">
    <source>
        <dbReference type="ARBA" id="ARBA00023136"/>
    </source>
</evidence>
<dbReference type="Proteomes" id="UP000591272">
    <property type="component" value="Unassembled WGS sequence"/>
</dbReference>
<evidence type="ECO:0000256" key="5">
    <source>
        <dbReference type="ARBA" id="ARBA00022692"/>
    </source>
</evidence>
<feature type="transmembrane region" description="Helical" evidence="8">
    <location>
        <begin position="324"/>
        <end position="344"/>
    </location>
</feature>
<evidence type="ECO:0000256" key="6">
    <source>
        <dbReference type="ARBA" id="ARBA00022989"/>
    </source>
</evidence>
<feature type="transmembrane region" description="Helical" evidence="8">
    <location>
        <begin position="293"/>
        <end position="312"/>
    </location>
</feature>